<dbReference type="Proteomes" id="UP000184388">
    <property type="component" value="Unassembled WGS sequence"/>
</dbReference>
<evidence type="ECO:0000256" key="1">
    <source>
        <dbReference type="SAM" id="MobiDB-lite"/>
    </source>
</evidence>
<comment type="caution">
    <text evidence="2">The sequence shown here is derived from an EMBL/GenBank/DDBJ whole genome shotgun (WGS) entry which is preliminary data.</text>
</comment>
<evidence type="ECO:0000313" key="3">
    <source>
        <dbReference type="Proteomes" id="UP000184388"/>
    </source>
</evidence>
<dbReference type="RefSeq" id="WP_073444628.1">
    <property type="nucleotide sequence ID" value="NZ_FRBK01000006.1"/>
</dbReference>
<reference evidence="3" key="1">
    <citation type="submission" date="2016-11" db="EMBL/GenBank/DDBJ databases">
        <authorList>
            <person name="Jaros S."/>
            <person name="Januszkiewicz K."/>
            <person name="Wedrychowicz H."/>
        </authorList>
    </citation>
    <scope>NUCLEOTIDE SEQUENCE [LARGE SCALE GENOMIC DNA]</scope>
    <source>
        <strain evidence="3">CGMCC 4.3555</strain>
    </source>
</reference>
<dbReference type="EMBL" id="FRBK01000006">
    <property type="protein sequence ID" value="SHL75539.1"/>
    <property type="molecule type" value="Genomic_DNA"/>
</dbReference>
<accession>A0A9X8MTC6</accession>
<name>A0A9X8MTC6_9ACTN</name>
<gene>
    <name evidence="2" type="ORF">SAMN05216268_10685</name>
</gene>
<dbReference type="AlphaFoldDB" id="A0A9X8MTC6"/>
<proteinExistence type="predicted"/>
<sequence length="78" mass="8613">MTSTGASSTRPSLESEPLRGHTDELTADQLGGFEVRWYDHNGGRRVGPFDRMDEVALYMAEHDLDAPDELLAPVDPGR</sequence>
<evidence type="ECO:0000313" key="2">
    <source>
        <dbReference type="EMBL" id="SHL75539.1"/>
    </source>
</evidence>
<feature type="compositionally biased region" description="Polar residues" evidence="1">
    <location>
        <begin position="1"/>
        <end position="12"/>
    </location>
</feature>
<protein>
    <submittedName>
        <fullName evidence="2">Uncharacterized protein</fullName>
    </submittedName>
</protein>
<organism evidence="2 3">
    <name type="scientific">Streptomyces yunnanensis</name>
    <dbReference type="NCBI Taxonomy" id="156453"/>
    <lineage>
        <taxon>Bacteria</taxon>
        <taxon>Bacillati</taxon>
        <taxon>Actinomycetota</taxon>
        <taxon>Actinomycetes</taxon>
        <taxon>Kitasatosporales</taxon>
        <taxon>Streptomycetaceae</taxon>
        <taxon>Streptomyces</taxon>
    </lineage>
</organism>
<feature type="region of interest" description="Disordered" evidence="1">
    <location>
        <begin position="1"/>
        <end position="26"/>
    </location>
</feature>